<dbReference type="NCBIfam" id="TIGR01069">
    <property type="entry name" value="mutS2"/>
    <property type="match status" value="1"/>
</dbReference>
<dbReference type="SUPFAM" id="SSF160443">
    <property type="entry name" value="SMR domain-like"/>
    <property type="match status" value="1"/>
</dbReference>
<dbReference type="Pfam" id="PF00488">
    <property type="entry name" value="MutS_V"/>
    <property type="match status" value="1"/>
</dbReference>
<dbReference type="SMART" id="SM00533">
    <property type="entry name" value="MUTSd"/>
    <property type="match status" value="1"/>
</dbReference>
<dbReference type="Gene3D" id="3.40.50.300">
    <property type="entry name" value="P-loop containing nucleotide triphosphate hydrolases"/>
    <property type="match status" value="1"/>
</dbReference>
<evidence type="ECO:0000256" key="4">
    <source>
        <dbReference type="ARBA" id="ARBA00022840"/>
    </source>
</evidence>
<evidence type="ECO:0000256" key="6">
    <source>
        <dbReference type="ARBA" id="ARBA00023125"/>
    </source>
</evidence>
<dbReference type="InterPro" id="IPR036187">
    <property type="entry name" value="DNA_mismatch_repair_MutS_sf"/>
</dbReference>
<dbReference type="SUPFAM" id="SSF52540">
    <property type="entry name" value="P-loop containing nucleoside triphosphate hydrolases"/>
    <property type="match status" value="1"/>
</dbReference>
<evidence type="ECO:0000256" key="2">
    <source>
        <dbReference type="ARBA" id="ARBA00022741"/>
    </source>
</evidence>
<keyword evidence="3 7" id="KW-0378">Hydrolase</keyword>
<keyword evidence="1 7" id="KW-0699">rRNA-binding</keyword>
<sequence>MTSRTPFTADFETLDFDAIREHLARETRTPYGRELARDLLPSADPSEVRYRLRLTTEARHWLAEQGGFGMGELPDVRPLLDRLRLENATLTVDEIHALARTMEAGLHLRATLRPHRERFPRLGAIAETIPDFRDTLAQVRRIVAPGGQLDERASPELQRLRQEQQVQRDRLQRRLERLLRRPDLEGVFSDDIVTQRHGRFVIPVRDDHRGRVAGVVHGMSGSGMTAFVEPLDAIPLNNELTRLQELIEAEVLRLLQEATQQLRHRQSCLTALVTALGELDLVVAKARLAERLRAVEPTVSETGRFQLTAARHPLLMLTFQAQGREVVPLSLTLDAAQRALVVSGANAGGKTVVLKTVGLCVLLAQSGLHVPAQAAELPVLRQVNADIGDQQSLVANLSTFSSHITKLARVAAELTPPALVLLDEAGTGTDPDEGAALAQALIEHFRTRGAYVLATTHFNALKIYADSTPGVISAAVAFDLETLTPTYQLHLNAVGSSSGLVIARRLGLPEALIEQAQSYLREREVILAQYVAELERRVTEARDAAAALDEERAALAERYARLEQEFLARDAARQADFETRVQQLSTAFEARLASLLERISEAETRERLRREAVRQLEATAAEVKADAAADKPLDKPSLAAEVAARRPQKSKAAQRALVAESLTAQPVRTAAELRPGDRVRTAFGTVGQVEAISGEEVTVTSGALRLKVPATTLAKLPPTKSQPAPSAPPARQTLVAMHDVTLEGQVPSEINLIGLTTDEATDALDRYLDRAALAGLTQVRVIHGIGTGALRKAVEAFLLTHPHVESFARADRRQGGDGATLVSLHP</sequence>
<comment type="subunit">
    <text evidence="7">Homodimer. Binds to stalled ribosomes, contacting rRNA.</text>
</comment>
<dbReference type="InterPro" id="IPR007696">
    <property type="entry name" value="DNA_mismatch_repair_MutS_core"/>
</dbReference>
<proteinExistence type="inferred from homology"/>
<evidence type="ECO:0000313" key="11">
    <source>
        <dbReference type="Proteomes" id="UP000677668"/>
    </source>
</evidence>
<dbReference type="InterPro" id="IPR045076">
    <property type="entry name" value="MutS"/>
</dbReference>
<dbReference type="PIRSF" id="PIRSF005814">
    <property type="entry name" value="MutS_YshD"/>
    <property type="match status" value="1"/>
</dbReference>
<dbReference type="EMBL" id="CP072642">
    <property type="protein sequence ID" value="QUV94047.1"/>
    <property type="molecule type" value="Genomic_DNA"/>
</dbReference>
<dbReference type="InterPro" id="IPR036063">
    <property type="entry name" value="Smr_dom_sf"/>
</dbReference>
<dbReference type="RefSeq" id="WP_211422370.1">
    <property type="nucleotide sequence ID" value="NZ_CP072642.1"/>
</dbReference>
<gene>
    <name evidence="7" type="primary">mutS2</name>
    <name evidence="7" type="synonym">rqcU</name>
    <name evidence="10" type="ORF">J8C05_00870</name>
</gene>
<evidence type="ECO:0000256" key="7">
    <source>
        <dbReference type="HAMAP-Rule" id="MF_00092"/>
    </source>
</evidence>
<feature type="coiled-coil region" evidence="8">
    <location>
        <begin position="531"/>
        <end position="605"/>
    </location>
</feature>
<dbReference type="InterPro" id="IPR002625">
    <property type="entry name" value="Smr_dom"/>
</dbReference>
<dbReference type="InterPro" id="IPR000432">
    <property type="entry name" value="DNA_mismatch_repair_MutS_C"/>
</dbReference>
<dbReference type="SUPFAM" id="SSF48334">
    <property type="entry name" value="DNA repair protein MutS, domain III"/>
    <property type="match status" value="1"/>
</dbReference>
<evidence type="ECO:0000313" key="10">
    <source>
        <dbReference type="EMBL" id="QUV94047.1"/>
    </source>
</evidence>
<keyword evidence="7" id="KW-0540">Nuclease</keyword>
<dbReference type="SMART" id="SM00534">
    <property type="entry name" value="MUTSac"/>
    <property type="match status" value="1"/>
</dbReference>
<dbReference type="InterPro" id="IPR005747">
    <property type="entry name" value="MutS2"/>
</dbReference>
<dbReference type="EC" id="3.6.4.-" evidence="7"/>
<dbReference type="Proteomes" id="UP000677668">
    <property type="component" value="Chromosome 1"/>
</dbReference>
<evidence type="ECO:0000256" key="8">
    <source>
        <dbReference type="SAM" id="Coils"/>
    </source>
</evidence>
<dbReference type="PROSITE" id="PS50828">
    <property type="entry name" value="SMR"/>
    <property type="match status" value="1"/>
</dbReference>
<keyword evidence="2 7" id="KW-0547">Nucleotide-binding</keyword>
<keyword evidence="6 7" id="KW-0238">DNA-binding</keyword>
<reference evidence="10 11" key="1">
    <citation type="submission" date="2021-03" db="EMBL/GenBank/DDBJ databases">
        <title>Genomic and phenotypic characterization of Chloracidobacterium isolates provides evidence for multiple species.</title>
        <authorList>
            <person name="Saini M.K."/>
            <person name="Costas A.M.G."/>
            <person name="Tank M."/>
            <person name="Bryant D.A."/>
        </authorList>
    </citation>
    <scope>NUCLEOTIDE SEQUENCE [LARGE SCALE GENOMIC DNA]</scope>
    <source>
        <strain evidence="10 11">N</strain>
    </source>
</reference>
<dbReference type="InterPro" id="IPR027417">
    <property type="entry name" value="P-loop_NTPase"/>
</dbReference>
<evidence type="ECO:0000256" key="1">
    <source>
        <dbReference type="ARBA" id="ARBA00022730"/>
    </source>
</evidence>
<accession>A0ABX8AZ97</accession>
<dbReference type="PANTHER" id="PTHR48466:SF2">
    <property type="entry name" value="OS10G0509000 PROTEIN"/>
    <property type="match status" value="1"/>
</dbReference>
<dbReference type="Pfam" id="PF01713">
    <property type="entry name" value="Smr"/>
    <property type="match status" value="1"/>
</dbReference>
<dbReference type="EC" id="3.1.-.-" evidence="7"/>
<dbReference type="HAMAP" id="MF_00092">
    <property type="entry name" value="MutS2"/>
    <property type="match status" value="1"/>
</dbReference>
<keyword evidence="11" id="KW-1185">Reference proteome</keyword>
<dbReference type="Gene3D" id="1.10.1420.10">
    <property type="match status" value="2"/>
</dbReference>
<name>A0ABX8AZ97_9BACT</name>
<dbReference type="PANTHER" id="PTHR48466">
    <property type="entry name" value="OS10G0509000 PROTEIN-RELATED"/>
    <property type="match status" value="1"/>
</dbReference>
<keyword evidence="4 7" id="KW-0067">ATP-binding</keyword>
<comment type="function">
    <text evidence="7">Endonuclease that is involved in the suppression of homologous recombination and thus may have a key role in the control of bacterial genetic diversity.</text>
</comment>
<keyword evidence="7" id="KW-0255">Endonuclease</keyword>
<comment type="function">
    <text evidence="7">Acts as a ribosome collision sensor, splitting the ribosome into its 2 subunits. Detects stalled/collided 70S ribosomes which it binds and splits by an ATP-hydrolysis driven conformational change. Acts upstream of the ribosome quality control system (RQC), a ribosome-associated complex that mediates the extraction of incompletely synthesized nascent chains from stalled ribosomes and their subsequent degradation. Probably generates substrates for RQC.</text>
</comment>
<dbReference type="SMART" id="SM00463">
    <property type="entry name" value="SMR"/>
    <property type="match status" value="1"/>
</dbReference>
<evidence type="ECO:0000259" key="9">
    <source>
        <dbReference type="PROSITE" id="PS50828"/>
    </source>
</evidence>
<feature type="binding site" evidence="7">
    <location>
        <begin position="344"/>
        <end position="351"/>
    </location>
    <ligand>
        <name>ATP</name>
        <dbReference type="ChEBI" id="CHEBI:30616"/>
    </ligand>
</feature>
<feature type="domain" description="Smr" evidence="9">
    <location>
        <begin position="750"/>
        <end position="825"/>
    </location>
</feature>
<keyword evidence="5 7" id="KW-0694">RNA-binding</keyword>
<comment type="similarity">
    <text evidence="7">Belongs to the DNA mismatch repair MutS family. MutS2 subfamily.</text>
</comment>
<keyword evidence="8" id="KW-0175">Coiled coil</keyword>
<evidence type="ECO:0000256" key="5">
    <source>
        <dbReference type="ARBA" id="ARBA00022884"/>
    </source>
</evidence>
<organism evidence="10 11">
    <name type="scientific">Chloracidobacterium sp. N</name>
    <dbReference type="NCBI Taxonomy" id="2821540"/>
    <lineage>
        <taxon>Bacteria</taxon>
        <taxon>Pseudomonadati</taxon>
        <taxon>Acidobacteriota</taxon>
        <taxon>Terriglobia</taxon>
        <taxon>Terriglobales</taxon>
        <taxon>Acidobacteriaceae</taxon>
        <taxon>Chloracidobacterium</taxon>
        <taxon>Chloracidobacterium aggregatum</taxon>
    </lineage>
</organism>
<dbReference type="Gene3D" id="3.30.1370.110">
    <property type="match status" value="1"/>
</dbReference>
<evidence type="ECO:0000256" key="3">
    <source>
        <dbReference type="ARBA" id="ARBA00022801"/>
    </source>
</evidence>
<protein>
    <recommendedName>
        <fullName evidence="7">Endonuclease MutS2</fullName>
        <ecNumber evidence="7">3.1.-.-</ecNumber>
    </recommendedName>
    <alternativeName>
        <fullName evidence="7">Ribosome-associated protein quality control-upstream factor</fullName>
        <shortName evidence="7">RQC-upstream factor</shortName>
        <shortName evidence="7">RqcU</shortName>
        <ecNumber evidence="7">3.6.4.-</ecNumber>
    </alternativeName>
</protein>